<reference evidence="2" key="1">
    <citation type="submission" date="2014-11" db="EMBL/GenBank/DDBJ databases">
        <authorList>
            <person name="Otto D Thomas"/>
            <person name="Naeem Raeece"/>
        </authorList>
    </citation>
    <scope>NUCLEOTIDE SEQUENCE</scope>
</reference>
<dbReference type="Pfam" id="PF13516">
    <property type="entry name" value="LRR_6"/>
    <property type="match status" value="2"/>
</dbReference>
<dbReference type="SMART" id="SM00368">
    <property type="entry name" value="LRR_RI"/>
    <property type="match status" value="4"/>
</dbReference>
<sequence>MASEEIQAAGERENGTTKAGRQGCQSQNQQSHCRPEARKRGLNVFCESSETAHYSTASNETLQREITLSMWTLAEALNNKPCVERGETETGCVILDLGCGSGFSSRVVAELLEEGGTPGLIIGTDSSLEMLSENERVENGRRRRYLAEVQQKEGPRRTVVQEFVLHSFSQPFPFRENVFKRAVSVSALQWLTAGTEGAGSSLQSSSTSASASSSSAVSGTGEGREQSFTRRETPSRRLVSFFEGLSRLLPPSRKLSFQFYPENNDKAQAFVKAAAETEMFSSEGSGLMMAYPHRTSARKWFLCLSRRTDAEPAGKKENVEGATTLPSTNCLDSLHAEEAGIKQNAAETNPPTASDPNSTNSTTPLPSSSTVCRLAVPFEASCISSLVADRCSLGFSSPLFQSAKLAPARKFSASTSVPPQPDEVCPCRSPLCPCTFSGLDLLLERDITEHLKLASHLLRLHRRLQTVRLEGSEGSPPSGAESKEREGQAGTGERHREGGAMAGSEVEREKVKVFHVRERQVKRKRGGQMQTPEEARQEEVKRLETQLEGINGGLAAALCALLRGRGLEDCAALVAGSDQHRGSSCACTAGGLLEQGRDRGRSAANASERESEKASRSASAGSEDTVSGGVGKGAGRASETHKASVTVQALSVWDQVKAQSSLIMRLFHCPLVVKAVKQECKRMNSAEEQSGSAGKDSAQKMKNELCVLFDHARPTAEEISEMVSGRKGFGLAWLLLEFIKKSPLKLPLESFDISDSVAVRGRALPLFLRFLERLQSVRNQKRGKGVRLQSFAFGENSMGPPEAPKIFPLLLPCLESLSLKGNLLGLAGFRGLAEALRAGHGSFLRSLDLERTGLNKEGLETICEAITQTPLQHLETLNLSQNDLSNSGMSVLCHVLSVTSLPHLRVLLLRDCGFGSAEMHSVAQVLEEGRLPKLESLDLEGNEW</sequence>
<feature type="region of interest" description="Disordered" evidence="1">
    <location>
        <begin position="597"/>
        <end position="637"/>
    </location>
</feature>
<feature type="compositionally biased region" description="Low complexity" evidence="1">
    <location>
        <begin position="198"/>
        <end position="219"/>
    </location>
</feature>
<dbReference type="SUPFAM" id="SSF52047">
    <property type="entry name" value="RNI-like"/>
    <property type="match status" value="1"/>
</dbReference>
<dbReference type="VEuPathDB" id="CryptoDB:Cvel_6126"/>
<feature type="compositionally biased region" description="Low complexity" evidence="1">
    <location>
        <begin position="468"/>
        <end position="480"/>
    </location>
</feature>
<feature type="region of interest" description="Disordered" evidence="1">
    <location>
        <begin position="468"/>
        <end position="508"/>
    </location>
</feature>
<evidence type="ECO:0000256" key="1">
    <source>
        <dbReference type="SAM" id="MobiDB-lite"/>
    </source>
</evidence>
<feature type="compositionally biased region" description="Low complexity" evidence="1">
    <location>
        <begin position="348"/>
        <end position="366"/>
    </location>
</feature>
<dbReference type="InterPro" id="IPR001611">
    <property type="entry name" value="Leu-rich_rpt"/>
</dbReference>
<dbReference type="PANTHER" id="PTHR12734">
    <property type="entry name" value="METHYLTRANSFERASE-RELATED"/>
    <property type="match status" value="1"/>
</dbReference>
<dbReference type="PANTHER" id="PTHR12734:SF0">
    <property type="entry name" value="18S RRNA (GUANINE-N(7))-METHYLTRANSFERASE-RELATED"/>
    <property type="match status" value="1"/>
</dbReference>
<feature type="compositionally biased region" description="Basic and acidic residues" evidence="1">
    <location>
        <begin position="597"/>
        <end position="615"/>
    </location>
</feature>
<gene>
    <name evidence="2" type="ORF">Cvel_6126</name>
</gene>
<feature type="compositionally biased region" description="Polar residues" evidence="1">
    <location>
        <begin position="16"/>
        <end position="32"/>
    </location>
</feature>
<accession>A0A0G4HAP6</accession>
<feature type="compositionally biased region" description="Basic and acidic residues" evidence="1">
    <location>
        <begin position="481"/>
        <end position="498"/>
    </location>
</feature>
<feature type="region of interest" description="Disordered" evidence="1">
    <location>
        <begin position="345"/>
        <end position="366"/>
    </location>
</feature>
<feature type="region of interest" description="Disordered" evidence="1">
    <location>
        <begin position="1"/>
        <end position="36"/>
    </location>
</feature>
<organism evidence="2">
    <name type="scientific">Chromera velia CCMP2878</name>
    <dbReference type="NCBI Taxonomy" id="1169474"/>
    <lineage>
        <taxon>Eukaryota</taxon>
        <taxon>Sar</taxon>
        <taxon>Alveolata</taxon>
        <taxon>Colpodellida</taxon>
        <taxon>Chromeraceae</taxon>
        <taxon>Chromera</taxon>
    </lineage>
</organism>
<dbReference type="Gene3D" id="3.80.10.10">
    <property type="entry name" value="Ribonuclease Inhibitor"/>
    <property type="match status" value="1"/>
</dbReference>
<feature type="compositionally biased region" description="Basic and acidic residues" evidence="1">
    <location>
        <begin position="222"/>
        <end position="232"/>
    </location>
</feature>
<dbReference type="InterPro" id="IPR032675">
    <property type="entry name" value="LRR_dom_sf"/>
</dbReference>
<dbReference type="SUPFAM" id="SSF53335">
    <property type="entry name" value="S-adenosyl-L-methionine-dependent methyltransferases"/>
    <property type="match status" value="1"/>
</dbReference>
<evidence type="ECO:0008006" key="3">
    <source>
        <dbReference type="Google" id="ProtNLM"/>
    </source>
</evidence>
<dbReference type="EMBL" id="CDMZ01002170">
    <property type="protein sequence ID" value="CEM41093.1"/>
    <property type="molecule type" value="Genomic_DNA"/>
</dbReference>
<feature type="region of interest" description="Disordered" evidence="1">
    <location>
        <begin position="197"/>
        <end position="232"/>
    </location>
</feature>
<dbReference type="AlphaFoldDB" id="A0A0G4HAP6"/>
<protein>
    <recommendedName>
        <fullName evidence="3">Methyltransferase domain-containing protein</fullName>
    </recommendedName>
</protein>
<dbReference type="GO" id="GO:0005730">
    <property type="term" value="C:nucleolus"/>
    <property type="evidence" value="ECO:0007669"/>
    <property type="project" value="TreeGrafter"/>
</dbReference>
<dbReference type="InterPro" id="IPR029063">
    <property type="entry name" value="SAM-dependent_MTases_sf"/>
</dbReference>
<dbReference type="Gene3D" id="3.40.50.150">
    <property type="entry name" value="Vaccinia Virus protein VP39"/>
    <property type="match status" value="1"/>
</dbReference>
<name>A0A0G4HAP6_9ALVE</name>
<dbReference type="GO" id="GO:0070476">
    <property type="term" value="P:rRNA (guanine-N7)-methylation"/>
    <property type="evidence" value="ECO:0007669"/>
    <property type="project" value="InterPro"/>
</dbReference>
<feature type="region of interest" description="Disordered" evidence="1">
    <location>
        <begin position="521"/>
        <end position="540"/>
    </location>
</feature>
<dbReference type="InterPro" id="IPR039769">
    <property type="entry name" value="Bud23-like"/>
</dbReference>
<proteinExistence type="predicted"/>
<dbReference type="GO" id="GO:0016435">
    <property type="term" value="F:rRNA (guanine) methyltransferase activity"/>
    <property type="evidence" value="ECO:0007669"/>
    <property type="project" value="InterPro"/>
</dbReference>
<evidence type="ECO:0000313" key="2">
    <source>
        <dbReference type="EMBL" id="CEM41093.1"/>
    </source>
</evidence>